<evidence type="ECO:0000313" key="2">
    <source>
        <dbReference type="EMBL" id="KAL0907924.1"/>
    </source>
</evidence>
<organism evidence="2 3">
    <name type="scientific">Dendrobium thyrsiflorum</name>
    <name type="common">Pinecone-like raceme dendrobium</name>
    <name type="synonym">Orchid</name>
    <dbReference type="NCBI Taxonomy" id="117978"/>
    <lineage>
        <taxon>Eukaryota</taxon>
        <taxon>Viridiplantae</taxon>
        <taxon>Streptophyta</taxon>
        <taxon>Embryophyta</taxon>
        <taxon>Tracheophyta</taxon>
        <taxon>Spermatophyta</taxon>
        <taxon>Magnoliopsida</taxon>
        <taxon>Liliopsida</taxon>
        <taxon>Asparagales</taxon>
        <taxon>Orchidaceae</taxon>
        <taxon>Epidendroideae</taxon>
        <taxon>Malaxideae</taxon>
        <taxon>Dendrobiinae</taxon>
        <taxon>Dendrobium</taxon>
    </lineage>
</organism>
<reference evidence="2 3" key="1">
    <citation type="journal article" date="2024" name="Plant Biotechnol. J.">
        <title>Dendrobium thyrsiflorum genome and its molecular insights into genes involved in important horticultural traits.</title>
        <authorList>
            <person name="Chen B."/>
            <person name="Wang J.Y."/>
            <person name="Zheng P.J."/>
            <person name="Li K.L."/>
            <person name="Liang Y.M."/>
            <person name="Chen X.F."/>
            <person name="Zhang C."/>
            <person name="Zhao X."/>
            <person name="He X."/>
            <person name="Zhang G.Q."/>
            <person name="Liu Z.J."/>
            <person name="Xu Q."/>
        </authorList>
    </citation>
    <scope>NUCLEOTIDE SEQUENCE [LARGE SCALE GENOMIC DNA]</scope>
    <source>
        <strain evidence="2">GZMU011</strain>
    </source>
</reference>
<dbReference type="EMBL" id="JANQDX010000017">
    <property type="protein sequence ID" value="KAL0907924.1"/>
    <property type="molecule type" value="Genomic_DNA"/>
</dbReference>
<proteinExistence type="predicted"/>
<sequence>MLITVSAVSFYHNNNKKLGNLREAAYTKSDGHNFSSFIRGRTWRAMTLLPFGTSTDHVFPGRVTSTTSTAPPPATATHILPPPTAATTEPFRASVASATTCHLSSSHLYALTSPLTSSTTYISPCSAGGGAATGPVHPVSIPCGISSQTSFSISYTTPSFTAFPCTFTMQSFLLADTALMASRLNRPSRSGAIDSQRLDAEQQEGSHLSADRATSGR</sequence>
<dbReference type="AlphaFoldDB" id="A0ABD0U615"/>
<accession>A0ABD0U615</accession>
<protein>
    <submittedName>
        <fullName evidence="2">Uncharacterized protein</fullName>
    </submittedName>
</protein>
<gene>
    <name evidence="2" type="ORF">M5K25_022380</name>
</gene>
<keyword evidence="3" id="KW-1185">Reference proteome</keyword>
<evidence type="ECO:0000256" key="1">
    <source>
        <dbReference type="SAM" id="MobiDB-lite"/>
    </source>
</evidence>
<name>A0ABD0U615_DENTH</name>
<comment type="caution">
    <text evidence="2">The sequence shown here is derived from an EMBL/GenBank/DDBJ whole genome shotgun (WGS) entry which is preliminary data.</text>
</comment>
<dbReference type="Proteomes" id="UP001552299">
    <property type="component" value="Unassembled WGS sequence"/>
</dbReference>
<feature type="region of interest" description="Disordered" evidence="1">
    <location>
        <begin position="189"/>
        <end position="217"/>
    </location>
</feature>
<evidence type="ECO:0000313" key="3">
    <source>
        <dbReference type="Proteomes" id="UP001552299"/>
    </source>
</evidence>